<proteinExistence type="predicted"/>
<dbReference type="Gramene" id="OQU75723">
    <property type="protein sequence ID" value="OQU75723"/>
    <property type="gene ID" value="SORBI_3010G013400"/>
</dbReference>
<dbReference type="GO" id="GO:0071051">
    <property type="term" value="P:poly(A)-dependent snoRNA 3'-end processing"/>
    <property type="evidence" value="ECO:0000318"/>
    <property type="project" value="GO_Central"/>
</dbReference>
<feature type="compositionally biased region" description="Low complexity" evidence="1">
    <location>
        <begin position="1"/>
        <end position="10"/>
    </location>
</feature>
<keyword evidence="3" id="KW-1185">Reference proteome</keyword>
<evidence type="ECO:0000313" key="3">
    <source>
        <dbReference type="Proteomes" id="UP000000768"/>
    </source>
</evidence>
<dbReference type="OrthoDB" id="1650at2759"/>
<dbReference type="InParanoid" id="A0A1W0VR23"/>
<organism evidence="2 3">
    <name type="scientific">Sorghum bicolor</name>
    <name type="common">Sorghum</name>
    <name type="synonym">Sorghum vulgare</name>
    <dbReference type="NCBI Taxonomy" id="4558"/>
    <lineage>
        <taxon>Eukaryota</taxon>
        <taxon>Viridiplantae</taxon>
        <taxon>Streptophyta</taxon>
        <taxon>Embryophyta</taxon>
        <taxon>Tracheophyta</taxon>
        <taxon>Spermatophyta</taxon>
        <taxon>Magnoliopsida</taxon>
        <taxon>Liliopsida</taxon>
        <taxon>Poales</taxon>
        <taxon>Poaceae</taxon>
        <taxon>PACMAD clade</taxon>
        <taxon>Panicoideae</taxon>
        <taxon>Andropogonodae</taxon>
        <taxon>Andropogoneae</taxon>
        <taxon>Sorghinae</taxon>
        <taxon>Sorghum</taxon>
    </lineage>
</organism>
<reference evidence="2 3" key="1">
    <citation type="journal article" date="2009" name="Nature">
        <title>The Sorghum bicolor genome and the diversification of grasses.</title>
        <authorList>
            <person name="Paterson A.H."/>
            <person name="Bowers J.E."/>
            <person name="Bruggmann R."/>
            <person name="Dubchak I."/>
            <person name="Grimwood J."/>
            <person name="Gundlach H."/>
            <person name="Haberer G."/>
            <person name="Hellsten U."/>
            <person name="Mitros T."/>
            <person name="Poliakov A."/>
            <person name="Schmutz J."/>
            <person name="Spannagl M."/>
            <person name="Tang H."/>
            <person name="Wang X."/>
            <person name="Wicker T."/>
            <person name="Bharti A.K."/>
            <person name="Chapman J."/>
            <person name="Feltus F.A."/>
            <person name="Gowik U."/>
            <person name="Grigoriev I.V."/>
            <person name="Lyons E."/>
            <person name="Maher C.A."/>
            <person name="Martis M."/>
            <person name="Narechania A."/>
            <person name="Otillar R.P."/>
            <person name="Penning B.W."/>
            <person name="Salamov A.A."/>
            <person name="Wang Y."/>
            <person name="Zhang L."/>
            <person name="Carpita N.C."/>
            <person name="Freeling M."/>
            <person name="Gingle A.R."/>
            <person name="Hash C.T."/>
            <person name="Keller B."/>
            <person name="Klein P."/>
            <person name="Kresovich S."/>
            <person name="McCann M.C."/>
            <person name="Ming R."/>
            <person name="Peterson D.G."/>
            <person name="Mehboob-ur-Rahman"/>
            <person name="Ware D."/>
            <person name="Westhoff P."/>
            <person name="Mayer K.F."/>
            <person name="Messing J."/>
            <person name="Rokhsar D.S."/>
        </authorList>
    </citation>
    <scope>NUCLEOTIDE SEQUENCE [LARGE SCALE GENOMIC DNA]</scope>
    <source>
        <strain evidence="3">cv. BTx623</strain>
    </source>
</reference>
<dbReference type="AlphaFoldDB" id="A0A1W0VR23"/>
<dbReference type="GO" id="GO:0003723">
    <property type="term" value="F:RNA binding"/>
    <property type="evidence" value="ECO:0000318"/>
    <property type="project" value="GO_Central"/>
</dbReference>
<dbReference type="GO" id="GO:0034475">
    <property type="term" value="P:U4 snRNA 3'-end processing"/>
    <property type="evidence" value="ECO:0000318"/>
    <property type="project" value="GO_Central"/>
</dbReference>
<evidence type="ECO:0000256" key="1">
    <source>
        <dbReference type="SAM" id="MobiDB-lite"/>
    </source>
</evidence>
<name>A0A1W0VR23_SORBI</name>
<dbReference type="GO" id="GO:0071035">
    <property type="term" value="P:nuclear polyadenylation-dependent rRNA catabolic process"/>
    <property type="evidence" value="ECO:0000318"/>
    <property type="project" value="GO_Central"/>
</dbReference>
<protein>
    <submittedName>
        <fullName evidence="2">Uncharacterized protein</fullName>
    </submittedName>
</protein>
<dbReference type="GO" id="GO:0000467">
    <property type="term" value="P:exonucleolytic trimming to generate mature 3'-end of 5.8S rRNA from tricistronic rRNA transcript (SSU-rRNA, 5.8S rRNA, LSU-rRNA)"/>
    <property type="evidence" value="ECO:0000318"/>
    <property type="project" value="GO_Central"/>
</dbReference>
<dbReference type="GO" id="GO:0000176">
    <property type="term" value="C:nuclear exosome (RNase complex)"/>
    <property type="evidence" value="ECO:0000318"/>
    <property type="project" value="GO_Central"/>
</dbReference>
<dbReference type="GO" id="GO:0000956">
    <property type="term" value="P:nuclear-transcribed mRNA catabolic process"/>
    <property type="evidence" value="ECO:0000318"/>
    <property type="project" value="GO_Central"/>
</dbReference>
<dbReference type="GO" id="GO:0000177">
    <property type="term" value="C:cytoplasmic exosome (RNase complex)"/>
    <property type="evidence" value="ECO:0000318"/>
    <property type="project" value="GO_Central"/>
</dbReference>
<dbReference type="GO" id="GO:0071034">
    <property type="term" value="P:CUT catabolic process"/>
    <property type="evidence" value="ECO:0000318"/>
    <property type="project" value="GO_Central"/>
</dbReference>
<feature type="region of interest" description="Disordered" evidence="1">
    <location>
        <begin position="1"/>
        <end position="31"/>
    </location>
</feature>
<dbReference type="ExpressionAtlas" id="A0A1W0VR23">
    <property type="expression patterns" value="baseline"/>
</dbReference>
<reference evidence="3" key="2">
    <citation type="journal article" date="2018" name="Plant J.">
        <title>The Sorghum bicolor reference genome: improved assembly, gene annotations, a transcriptome atlas, and signatures of genome organization.</title>
        <authorList>
            <person name="McCormick R.F."/>
            <person name="Truong S.K."/>
            <person name="Sreedasyam A."/>
            <person name="Jenkins J."/>
            <person name="Shu S."/>
            <person name="Sims D."/>
            <person name="Kennedy M."/>
            <person name="Amirebrahimi M."/>
            <person name="Weers B.D."/>
            <person name="McKinley B."/>
            <person name="Mattison A."/>
            <person name="Morishige D.T."/>
            <person name="Grimwood J."/>
            <person name="Schmutz J."/>
            <person name="Mullet J.E."/>
        </authorList>
    </citation>
    <scope>NUCLEOTIDE SEQUENCE [LARGE SCALE GENOMIC DNA]</scope>
    <source>
        <strain evidence="3">cv. BTx623</strain>
    </source>
</reference>
<dbReference type="Proteomes" id="UP000000768">
    <property type="component" value="Chromosome 10"/>
</dbReference>
<dbReference type="EMBL" id="CM000769">
    <property type="protein sequence ID" value="OQU75723.1"/>
    <property type="molecule type" value="Genomic_DNA"/>
</dbReference>
<feature type="compositionally biased region" description="Pro residues" evidence="1">
    <location>
        <begin position="11"/>
        <end position="26"/>
    </location>
</feature>
<dbReference type="STRING" id="4558.A0A1W0VR23"/>
<dbReference type="GO" id="GO:0071038">
    <property type="term" value="P:TRAMP-dependent tRNA surveillance pathway"/>
    <property type="evidence" value="ECO:0000318"/>
    <property type="project" value="GO_Central"/>
</dbReference>
<accession>A0A1W0VR23</accession>
<sequence length="125" mass="14091">MPSSMTMSPNPSRPPPPPPPPPPPSPWRTASPSLHRQFVTESSVARLYSVSYQAEVGGFQHDGSLHLQARSEKYGKLERGPLRTVPPYIWFVKRKKQQPHHLEKYSVELSLGCDGFMIRSSVSRQ</sequence>
<gene>
    <name evidence="2" type="ORF">SORBI_3010G013400</name>
</gene>
<evidence type="ECO:0000313" key="2">
    <source>
        <dbReference type="EMBL" id="OQU75723.1"/>
    </source>
</evidence>